<feature type="compositionally biased region" description="Acidic residues" evidence="1">
    <location>
        <begin position="230"/>
        <end position="250"/>
    </location>
</feature>
<feature type="compositionally biased region" description="Basic and acidic residues" evidence="1">
    <location>
        <begin position="287"/>
        <end position="300"/>
    </location>
</feature>
<proteinExistence type="predicted"/>
<dbReference type="EMBL" id="MU853801">
    <property type="protein sequence ID" value="KAK3940090.1"/>
    <property type="molecule type" value="Genomic_DNA"/>
</dbReference>
<dbReference type="Proteomes" id="UP001303473">
    <property type="component" value="Unassembled WGS sequence"/>
</dbReference>
<feature type="compositionally biased region" description="Low complexity" evidence="1">
    <location>
        <begin position="451"/>
        <end position="470"/>
    </location>
</feature>
<feature type="compositionally biased region" description="Polar residues" evidence="1">
    <location>
        <begin position="647"/>
        <end position="657"/>
    </location>
</feature>
<accession>A0AAN6N6J0</accession>
<protein>
    <submittedName>
        <fullName evidence="2">Uncharacterized protein</fullName>
    </submittedName>
</protein>
<evidence type="ECO:0000256" key="1">
    <source>
        <dbReference type="SAM" id="MobiDB-lite"/>
    </source>
</evidence>
<feature type="region of interest" description="Disordered" evidence="1">
    <location>
        <begin position="1"/>
        <end position="80"/>
    </location>
</feature>
<gene>
    <name evidence="2" type="ORF">QBC46DRAFT_314531</name>
</gene>
<feature type="compositionally biased region" description="Basic residues" evidence="1">
    <location>
        <begin position="99"/>
        <end position="110"/>
    </location>
</feature>
<feature type="compositionally biased region" description="Basic and acidic residues" evidence="1">
    <location>
        <begin position="672"/>
        <end position="706"/>
    </location>
</feature>
<feature type="compositionally biased region" description="Basic and acidic residues" evidence="1">
    <location>
        <begin position="406"/>
        <end position="443"/>
    </location>
</feature>
<feature type="compositionally biased region" description="Polar residues" evidence="1">
    <location>
        <begin position="375"/>
        <end position="392"/>
    </location>
</feature>
<sequence length="833" mass="95436">MMREPTGRGGRRRSRSPESSRRRRAERRTSREQLAAAAAAAVAIPPQQYQQQPPSHQQYNRSRSGSATSSSSSTSSSLLNISRNTRRFGFRSFFTRSSSKNRVRKRRSFRNKNSSSSSVDSDLAYGRGYVSRRSFEGRDVPATQQNEPPLFEPDGRPALRRAQTDEEILELGRKISEMARAENIKDLERAGRKRPSQIMAAATAISHFRRQGTGDSARGIASSRPHRESDESDWESTSSDDDSFSSDDADSGLAYGFAHHSNPHLPPSSSHHPPPFQQGPPTIVSERPPEAIRPPDRKSSAVDPALFGPVNSLRGYINTPCGFRPGELPPSQVHQPFHRYNEPIPQPSSASIEARPMQRVYPVPTSDPGKFEPVASSSMVSGPSYHTATGSTRPMPVPIQPVMDIHAPKPRVDLRSTPRVLEEQRIAEEQRARESRSSGHRPPENMSIPDAALVGAAAASVVGAAVQGSGRKSRREDNQRERDVEEPRVREETERRFREEQERREQETRHLQEETERMREEAEHVRNEQERRDQEARRQREEQDRLHREDLERRVREEREVRYKEERRVQDEQGRALREADKKRERDEKRKMESTPQEKHEGDKDRDHDRRSKRDNERAVSSSDMPIDPFQFQVPNDAFQTPIYGSATPTRPLTPQVFTVDREPKFDDDDHEHEGLKPDEEDERRSRRDSFEDELRRARSVMDETTHSTISAKPEVIATAVSVVQAEEREYGKHRGRDPEPVRDPVLEEANRHYREKMIARKIAEEQIRSRSASPEPSVVEKWNDVEEEPVVRIVTPPEMDRPHKKSEYDAPNADVRIDNVIMPRGLIYFRTP</sequence>
<name>A0AAN6N6J0_9PEZI</name>
<evidence type="ECO:0000313" key="3">
    <source>
        <dbReference type="Proteomes" id="UP001303473"/>
    </source>
</evidence>
<feature type="non-terminal residue" evidence="2">
    <location>
        <position position="833"/>
    </location>
</feature>
<feature type="compositionally biased region" description="Basic and acidic residues" evidence="1">
    <location>
        <begin position="474"/>
        <end position="618"/>
    </location>
</feature>
<feature type="region of interest" description="Disordered" evidence="1">
    <location>
        <begin position="205"/>
        <end position="339"/>
    </location>
</feature>
<dbReference type="AlphaFoldDB" id="A0AAN6N6J0"/>
<evidence type="ECO:0000313" key="2">
    <source>
        <dbReference type="EMBL" id="KAK3940090.1"/>
    </source>
</evidence>
<feature type="compositionally biased region" description="Low complexity" evidence="1">
    <location>
        <begin position="32"/>
        <end position="80"/>
    </location>
</feature>
<feature type="compositionally biased region" description="Low complexity" evidence="1">
    <location>
        <begin position="111"/>
        <end position="122"/>
    </location>
</feature>
<keyword evidence="3" id="KW-1185">Reference proteome</keyword>
<feature type="region of interest" description="Disordered" evidence="1">
    <location>
        <begin position="97"/>
        <end position="122"/>
    </location>
</feature>
<feature type="region of interest" description="Disordered" evidence="1">
    <location>
        <begin position="374"/>
        <end position="714"/>
    </location>
</feature>
<comment type="caution">
    <text evidence="2">The sequence shown here is derived from an EMBL/GenBank/DDBJ whole genome shotgun (WGS) entry which is preliminary data.</text>
</comment>
<reference evidence="3" key="1">
    <citation type="journal article" date="2023" name="Mol. Phylogenet. Evol.">
        <title>Genome-scale phylogeny and comparative genomics of the fungal order Sordariales.</title>
        <authorList>
            <person name="Hensen N."/>
            <person name="Bonometti L."/>
            <person name="Westerberg I."/>
            <person name="Brannstrom I.O."/>
            <person name="Guillou S."/>
            <person name="Cros-Aarteil S."/>
            <person name="Calhoun S."/>
            <person name="Haridas S."/>
            <person name="Kuo A."/>
            <person name="Mondo S."/>
            <person name="Pangilinan J."/>
            <person name="Riley R."/>
            <person name="LaButti K."/>
            <person name="Andreopoulos B."/>
            <person name="Lipzen A."/>
            <person name="Chen C."/>
            <person name="Yan M."/>
            <person name="Daum C."/>
            <person name="Ng V."/>
            <person name="Clum A."/>
            <person name="Steindorff A."/>
            <person name="Ohm R.A."/>
            <person name="Martin F."/>
            <person name="Silar P."/>
            <person name="Natvig D.O."/>
            <person name="Lalanne C."/>
            <person name="Gautier V."/>
            <person name="Ament-Velasquez S.L."/>
            <person name="Kruys A."/>
            <person name="Hutchinson M.I."/>
            <person name="Powell A.J."/>
            <person name="Barry K."/>
            <person name="Miller A.N."/>
            <person name="Grigoriev I.V."/>
            <person name="Debuchy R."/>
            <person name="Gladieux P."/>
            <person name="Hiltunen Thoren M."/>
            <person name="Johannesson H."/>
        </authorList>
    </citation>
    <scope>NUCLEOTIDE SEQUENCE [LARGE SCALE GENOMIC DNA]</scope>
    <source>
        <strain evidence="3">CBS 340.73</strain>
    </source>
</reference>
<organism evidence="2 3">
    <name type="scientific">Diplogelasinospora grovesii</name>
    <dbReference type="NCBI Taxonomy" id="303347"/>
    <lineage>
        <taxon>Eukaryota</taxon>
        <taxon>Fungi</taxon>
        <taxon>Dikarya</taxon>
        <taxon>Ascomycota</taxon>
        <taxon>Pezizomycotina</taxon>
        <taxon>Sordariomycetes</taxon>
        <taxon>Sordariomycetidae</taxon>
        <taxon>Sordariales</taxon>
        <taxon>Diplogelasinosporaceae</taxon>
        <taxon>Diplogelasinospora</taxon>
    </lineage>
</organism>
<feature type="region of interest" description="Disordered" evidence="1">
    <location>
        <begin position="134"/>
        <end position="158"/>
    </location>
</feature>